<name>A0A495JA52_9SPHI</name>
<organism evidence="2 3">
    <name type="scientific">Mucilaginibacter gracilis</name>
    <dbReference type="NCBI Taxonomy" id="423350"/>
    <lineage>
        <taxon>Bacteria</taxon>
        <taxon>Pseudomonadati</taxon>
        <taxon>Bacteroidota</taxon>
        <taxon>Sphingobacteriia</taxon>
        <taxon>Sphingobacteriales</taxon>
        <taxon>Sphingobacteriaceae</taxon>
        <taxon>Mucilaginibacter</taxon>
    </lineage>
</organism>
<accession>A0A495JA52</accession>
<evidence type="ECO:0000313" key="3">
    <source>
        <dbReference type="Proteomes" id="UP000268007"/>
    </source>
</evidence>
<feature type="signal peptide" evidence="1">
    <location>
        <begin position="1"/>
        <end position="19"/>
    </location>
</feature>
<dbReference type="EMBL" id="RBKU01000001">
    <property type="protein sequence ID" value="RKR85693.1"/>
    <property type="molecule type" value="Genomic_DNA"/>
</dbReference>
<sequence>MKKGLVIFLCLLGFVLRVAGQPKPAVSGQLAAFRDLLATINATFTIPDKFSEIKPPANERLPFQYGLKLQDDDCEIWFQVNYSRADWQRYDANKQLPNPDSLYTKTANDEALLMSGSNDYITRTMPPYILDRYNADAGRSYLLNLVALPATKNYQYALLIVLHKNHYGNILIACLTNEKGPSFFRNINKLKDSFRFND</sequence>
<protein>
    <submittedName>
        <fullName evidence="2">Uncharacterized protein</fullName>
    </submittedName>
</protein>
<keyword evidence="3" id="KW-1185">Reference proteome</keyword>
<evidence type="ECO:0000313" key="2">
    <source>
        <dbReference type="EMBL" id="RKR85693.1"/>
    </source>
</evidence>
<proteinExistence type="predicted"/>
<dbReference type="RefSeq" id="WP_121201723.1">
    <property type="nucleotide sequence ID" value="NZ_RBKU01000001.1"/>
</dbReference>
<reference evidence="2 3" key="1">
    <citation type="submission" date="2018-10" db="EMBL/GenBank/DDBJ databases">
        <title>Genomic Encyclopedia of Archaeal and Bacterial Type Strains, Phase II (KMG-II): from individual species to whole genera.</title>
        <authorList>
            <person name="Goeker M."/>
        </authorList>
    </citation>
    <scope>NUCLEOTIDE SEQUENCE [LARGE SCALE GENOMIC DNA]</scope>
    <source>
        <strain evidence="2 3">DSM 18602</strain>
    </source>
</reference>
<dbReference type="AlphaFoldDB" id="A0A495JA52"/>
<gene>
    <name evidence="2" type="ORF">BDD43_5964</name>
</gene>
<keyword evidence="1" id="KW-0732">Signal</keyword>
<feature type="chain" id="PRO_5019755519" evidence="1">
    <location>
        <begin position="20"/>
        <end position="198"/>
    </location>
</feature>
<dbReference type="OrthoDB" id="797448at2"/>
<evidence type="ECO:0000256" key="1">
    <source>
        <dbReference type="SAM" id="SignalP"/>
    </source>
</evidence>
<dbReference type="Proteomes" id="UP000268007">
    <property type="component" value="Unassembled WGS sequence"/>
</dbReference>
<comment type="caution">
    <text evidence="2">The sequence shown here is derived from an EMBL/GenBank/DDBJ whole genome shotgun (WGS) entry which is preliminary data.</text>
</comment>